<keyword evidence="2" id="KW-0677">Repeat</keyword>
<evidence type="ECO:0000256" key="2">
    <source>
        <dbReference type="ARBA" id="ARBA00022737"/>
    </source>
</evidence>
<gene>
    <name evidence="6" type="ORF">CVLEPA_LOCUS21163</name>
</gene>
<organism evidence="6 7">
    <name type="scientific">Clavelina lepadiformis</name>
    <name type="common">Light-bulb sea squirt</name>
    <name type="synonym">Ascidia lepadiformis</name>
    <dbReference type="NCBI Taxonomy" id="159417"/>
    <lineage>
        <taxon>Eukaryota</taxon>
        <taxon>Metazoa</taxon>
        <taxon>Chordata</taxon>
        <taxon>Tunicata</taxon>
        <taxon>Ascidiacea</taxon>
        <taxon>Aplousobranchia</taxon>
        <taxon>Clavelinidae</taxon>
        <taxon>Clavelina</taxon>
    </lineage>
</organism>
<feature type="region of interest" description="Disordered" evidence="4">
    <location>
        <begin position="1088"/>
        <end position="1133"/>
    </location>
</feature>
<reference evidence="6 7" key="1">
    <citation type="submission" date="2024-02" db="EMBL/GenBank/DDBJ databases">
        <authorList>
            <person name="Daric V."/>
            <person name="Darras S."/>
        </authorList>
    </citation>
    <scope>NUCLEOTIDE SEQUENCE [LARGE SCALE GENOMIC DNA]</scope>
</reference>
<dbReference type="InterPro" id="IPR002048">
    <property type="entry name" value="EF_hand_dom"/>
</dbReference>
<dbReference type="SUPFAM" id="SSF50978">
    <property type="entry name" value="WD40 repeat-like"/>
    <property type="match status" value="2"/>
</dbReference>
<feature type="repeat" description="WD" evidence="3">
    <location>
        <begin position="496"/>
        <end position="537"/>
    </location>
</feature>
<dbReference type="Pfam" id="PF00400">
    <property type="entry name" value="WD40"/>
    <property type="match status" value="5"/>
</dbReference>
<feature type="repeat" description="WD" evidence="3">
    <location>
        <begin position="547"/>
        <end position="574"/>
    </location>
</feature>
<dbReference type="InterPro" id="IPR036322">
    <property type="entry name" value="WD40_repeat_dom_sf"/>
</dbReference>
<dbReference type="InterPro" id="IPR001680">
    <property type="entry name" value="WD40_rpt"/>
</dbReference>
<dbReference type="InterPro" id="IPR051242">
    <property type="entry name" value="WD-EF-hand_domain"/>
</dbReference>
<dbReference type="InterPro" id="IPR011992">
    <property type="entry name" value="EF-hand-dom_pair"/>
</dbReference>
<name>A0ABP0GCW4_CLALP</name>
<dbReference type="InterPro" id="IPR019775">
    <property type="entry name" value="WD40_repeat_CS"/>
</dbReference>
<dbReference type="PROSITE" id="PS50082">
    <property type="entry name" value="WD_REPEATS_2"/>
    <property type="match status" value="5"/>
</dbReference>
<evidence type="ECO:0000256" key="4">
    <source>
        <dbReference type="SAM" id="MobiDB-lite"/>
    </source>
</evidence>
<sequence>MNDSHPSKQRSLGSSSTRSQLSKIQSIGSEQLESKLTLKDLEELMQAFMTYSTCLNLVKPADDYFGTQIRLSRNQFSERLSRIVRKGTKEEYGELFDKIDITQEGMVDWDMFVQFMLLEFYEEDEKVKTTQVPQWKEIKTIQSPHKDSIQRIELMRATNRYLSVSKEGCIVFWDQNVKMQRSIKISTESVKPRDLWITDFVLLPNVNKIAVSFTSKEIAFYDLSSKLDFNCQYKLQGLKSTPLCMDYWANPDDPNESVLVFGDVGGQVSALCFSSAQIALFDRPTQGSDSKQSDNNTTVCVRMKELLKDNAKHPNCRVVYHSAHTGWVRQVKYAEHLECFISCSTGKQNSVIVGFVEKASTAMRTTSFKYYHGVHSFDYHQQMNLIATGSVNHQVCLWNPYVISKPVGILTGHMAAVIQVIVNVNKSQLMSFSKDKVLRIWDIQQQVCLQRLAGMFPKGPEVQTRLYFDDVKNRLFVTFNYQLTLLEMKIEIRDRVMSHERPVTCAIYNSLYNQVISACQGGTVTVWMIDNGQKVKQFTNCHGKSEITTLELDHSRTRLFTGSTDGTIKVWDFNGHCHHSLNAGRDRPADIAQVVMLKRSIVAIGWDKLITIFRQTALTQYHVQPADWKGGKEHQDDILSSAYCPPSMLATGSYDGEIIIWNTNSEGVSKKLQQRCRQRFSRRQIQSSSLSIRARDEETPMLMRPVTSDSQASELEFSFVISRLVFLKTRTASHHAASGSSSFTGADLVSCGGGGWVRFWSTAKSALLSEFIAHPHASNVIATTDAENKFLVTADSEGAMKIWSIEDYLIAEPSDTIFSPPETIASFQAHSDCINSINICIRNNQNFIISASSDCSVALWDIAGNSVGEFGQEQHWKLDFSDPLAKRNIDEVDGEETEQADESLFKEFDINEIELESRASTAAVPSKPPTAHGFDPDFRAQTWKSTVLGKAYQEDRMQKRERKQPGTVPGYKEYIEESAVGPYGILDYTDLDSMPAMRKPDFMLHPHKYFGEKSEKDLSKRKVGKQPTEVQQSIRDVRKSLKAAFDERSLFPKELLDFEAQIRTEHAQKLKTPGKDASKKMKPILKSFTTGSGNVSSNELTPKPGALSMASKVSSRVGSSTHHNKPLLKNKSSANVIHAESMVMS</sequence>
<dbReference type="PROSITE" id="PS50222">
    <property type="entry name" value="EF_HAND_2"/>
    <property type="match status" value="1"/>
</dbReference>
<feature type="repeat" description="WD" evidence="3">
    <location>
        <begin position="410"/>
        <end position="451"/>
    </location>
</feature>
<dbReference type="Proteomes" id="UP001642483">
    <property type="component" value="Unassembled WGS sequence"/>
</dbReference>
<dbReference type="SMART" id="SM00320">
    <property type="entry name" value="WD40"/>
    <property type="match status" value="10"/>
</dbReference>
<dbReference type="PROSITE" id="PS50294">
    <property type="entry name" value="WD_REPEATS_REGION"/>
    <property type="match status" value="1"/>
</dbReference>
<feature type="compositionally biased region" description="Polar residues" evidence="4">
    <location>
        <begin position="1111"/>
        <end position="1121"/>
    </location>
</feature>
<keyword evidence="7" id="KW-1185">Reference proteome</keyword>
<dbReference type="PANTHER" id="PTHR44324:SF1">
    <property type="entry name" value="WD REPEAT-CONTAINING PROTEIN 49"/>
    <property type="match status" value="1"/>
</dbReference>
<dbReference type="InterPro" id="IPR020472">
    <property type="entry name" value="WD40_PAC1"/>
</dbReference>
<dbReference type="PANTHER" id="PTHR44324">
    <property type="entry name" value="WD40 REPEAT DOMAIN 95"/>
    <property type="match status" value="1"/>
</dbReference>
<dbReference type="PROSITE" id="PS00678">
    <property type="entry name" value="WD_REPEATS_1"/>
    <property type="match status" value="3"/>
</dbReference>
<feature type="region of interest" description="Disordered" evidence="4">
    <location>
        <begin position="1"/>
        <end position="20"/>
    </location>
</feature>
<evidence type="ECO:0000256" key="1">
    <source>
        <dbReference type="ARBA" id="ARBA00022574"/>
    </source>
</evidence>
<feature type="compositionally biased region" description="Polar residues" evidence="4">
    <location>
        <begin position="1088"/>
        <end position="1100"/>
    </location>
</feature>
<feature type="compositionally biased region" description="Low complexity" evidence="4">
    <location>
        <begin position="9"/>
        <end position="20"/>
    </location>
</feature>
<comment type="caution">
    <text evidence="6">The sequence shown here is derived from an EMBL/GenBank/DDBJ whole genome shotgun (WGS) entry which is preliminary data.</text>
</comment>
<feature type="repeat" description="WD" evidence="3">
    <location>
        <begin position="631"/>
        <end position="671"/>
    </location>
</feature>
<proteinExistence type="predicted"/>
<dbReference type="Gene3D" id="2.130.10.10">
    <property type="entry name" value="YVTN repeat-like/Quinoprotein amine dehydrogenase"/>
    <property type="match status" value="4"/>
</dbReference>
<evidence type="ECO:0000256" key="3">
    <source>
        <dbReference type="PROSITE-ProRule" id="PRU00221"/>
    </source>
</evidence>
<dbReference type="EMBL" id="CAWYQH010000108">
    <property type="protein sequence ID" value="CAK8689202.1"/>
    <property type="molecule type" value="Genomic_DNA"/>
</dbReference>
<dbReference type="InterPro" id="IPR015943">
    <property type="entry name" value="WD40/YVTN_repeat-like_dom_sf"/>
</dbReference>
<dbReference type="PRINTS" id="PR00320">
    <property type="entry name" value="GPROTEINBRPT"/>
</dbReference>
<dbReference type="SUPFAM" id="SSF47473">
    <property type="entry name" value="EF-hand"/>
    <property type="match status" value="1"/>
</dbReference>
<keyword evidence="1 3" id="KW-0853">WD repeat</keyword>
<feature type="repeat" description="WD" evidence="3">
    <location>
        <begin position="827"/>
        <end position="862"/>
    </location>
</feature>
<evidence type="ECO:0000313" key="6">
    <source>
        <dbReference type="EMBL" id="CAK8689202.1"/>
    </source>
</evidence>
<feature type="domain" description="EF-hand" evidence="5">
    <location>
        <begin position="87"/>
        <end position="122"/>
    </location>
</feature>
<protein>
    <recommendedName>
        <fullName evidence="5">EF-hand domain-containing protein</fullName>
    </recommendedName>
</protein>
<evidence type="ECO:0000259" key="5">
    <source>
        <dbReference type="PROSITE" id="PS50222"/>
    </source>
</evidence>
<accession>A0ABP0GCW4</accession>
<evidence type="ECO:0000313" key="7">
    <source>
        <dbReference type="Proteomes" id="UP001642483"/>
    </source>
</evidence>